<dbReference type="Gene3D" id="3.90.550.10">
    <property type="entry name" value="Spore Coat Polysaccharide Biosynthesis Protein SpsA, Chain A"/>
    <property type="match status" value="1"/>
</dbReference>
<comment type="similarity">
    <text evidence="2">Belongs to the glycosyltransferase 2 family.</text>
</comment>
<organism evidence="11 12">
    <name type="scientific">Candidatus Roizmanbacteria bacterium RIFCSPHIGHO2_02_FULL_38_11</name>
    <dbReference type="NCBI Taxonomy" id="1802039"/>
    <lineage>
        <taxon>Bacteria</taxon>
        <taxon>Candidatus Roizmaniibacteriota</taxon>
    </lineage>
</organism>
<evidence type="ECO:0000259" key="10">
    <source>
        <dbReference type="Pfam" id="PF04138"/>
    </source>
</evidence>
<evidence type="ECO:0000259" key="9">
    <source>
        <dbReference type="Pfam" id="PF00535"/>
    </source>
</evidence>
<dbReference type="EMBL" id="MFZO01000019">
    <property type="protein sequence ID" value="OGK25129.1"/>
    <property type="molecule type" value="Genomic_DNA"/>
</dbReference>
<evidence type="ECO:0008006" key="13">
    <source>
        <dbReference type="Google" id="ProtNLM"/>
    </source>
</evidence>
<dbReference type="Pfam" id="PF00535">
    <property type="entry name" value="Glycos_transf_2"/>
    <property type="match status" value="1"/>
</dbReference>
<dbReference type="Proteomes" id="UP000177913">
    <property type="component" value="Unassembled WGS sequence"/>
</dbReference>
<dbReference type="SUPFAM" id="SSF53448">
    <property type="entry name" value="Nucleotide-diphospho-sugar transferases"/>
    <property type="match status" value="1"/>
</dbReference>
<dbReference type="GO" id="GO:0000271">
    <property type="term" value="P:polysaccharide biosynthetic process"/>
    <property type="evidence" value="ECO:0007669"/>
    <property type="project" value="InterPro"/>
</dbReference>
<reference evidence="11 12" key="1">
    <citation type="journal article" date="2016" name="Nat. Commun.">
        <title>Thousands of microbial genomes shed light on interconnected biogeochemical processes in an aquifer system.</title>
        <authorList>
            <person name="Anantharaman K."/>
            <person name="Brown C.T."/>
            <person name="Hug L.A."/>
            <person name="Sharon I."/>
            <person name="Castelle C.J."/>
            <person name="Probst A.J."/>
            <person name="Thomas B.C."/>
            <person name="Singh A."/>
            <person name="Wilkins M.J."/>
            <person name="Karaoz U."/>
            <person name="Brodie E.L."/>
            <person name="Williams K.H."/>
            <person name="Hubbard S.S."/>
            <person name="Banfield J.F."/>
        </authorList>
    </citation>
    <scope>NUCLEOTIDE SEQUENCE [LARGE SCALE GENOMIC DNA]</scope>
</reference>
<evidence type="ECO:0000256" key="8">
    <source>
        <dbReference type="SAM" id="Phobius"/>
    </source>
</evidence>
<evidence type="ECO:0000313" key="12">
    <source>
        <dbReference type="Proteomes" id="UP000177913"/>
    </source>
</evidence>
<evidence type="ECO:0000256" key="3">
    <source>
        <dbReference type="ARBA" id="ARBA00022676"/>
    </source>
</evidence>
<sequence>MRKAVIILPTYNEAGAIEQVINGIHEAVQENKNWEIHIIVVDSNSQDGTQEIVLRLIKKFPRLQLLQTKREGLGRAYIQGFQTAFEKINPYLIFEMDADLSHDPNKILEFLKKIEEGADFVIGSRYIKGGSIPKDWGIHRKIFSVGANLVIRFGFMKLRVTDWTSGFRAIKSWIIKKATPHVKNYSGYVFQVAILDFAIKNKAHINEIPIQFRDRVHGESKINSIQYIVQTFLYVFLNSSFIKFALVGLIGFVIDFGISYIFIENLKSAVWVGTFISSETAIVSNFFLNNFWSFAHKKLDHKLSAYLPNFIKFNVVSSGSILIQTIGVQLASNFFGRKLWYLYKVILIVFIIIPYSYVLYNKFIWKEK</sequence>
<keyword evidence="7 8" id="KW-0472">Membrane</keyword>
<keyword evidence="4" id="KW-0808">Transferase</keyword>
<dbReference type="FunFam" id="3.90.550.10:FF:000122">
    <property type="entry name" value="Dolichol-phosphate mannosyltransferase subunit 1"/>
    <property type="match status" value="1"/>
</dbReference>
<dbReference type="GO" id="GO:0016020">
    <property type="term" value="C:membrane"/>
    <property type="evidence" value="ECO:0007669"/>
    <property type="project" value="UniProtKB-SubCell"/>
</dbReference>
<feature type="domain" description="GtrA/DPMS transmembrane" evidence="10">
    <location>
        <begin position="243"/>
        <end position="365"/>
    </location>
</feature>
<feature type="transmembrane region" description="Helical" evidence="8">
    <location>
        <begin position="269"/>
        <end position="292"/>
    </location>
</feature>
<comment type="subcellular location">
    <subcellularLocation>
        <location evidence="1">Membrane</location>
        <topology evidence="1">Multi-pass membrane protein</topology>
    </subcellularLocation>
</comment>
<proteinExistence type="inferred from homology"/>
<dbReference type="InterPro" id="IPR001173">
    <property type="entry name" value="Glyco_trans_2-like"/>
</dbReference>
<evidence type="ECO:0000313" key="11">
    <source>
        <dbReference type="EMBL" id="OGK25129.1"/>
    </source>
</evidence>
<gene>
    <name evidence="11" type="ORF">A3C25_03705</name>
</gene>
<feature type="domain" description="Glycosyltransferase 2-like" evidence="9">
    <location>
        <begin position="6"/>
        <end position="176"/>
    </location>
</feature>
<evidence type="ECO:0000256" key="6">
    <source>
        <dbReference type="ARBA" id="ARBA00022989"/>
    </source>
</evidence>
<evidence type="ECO:0000256" key="2">
    <source>
        <dbReference type="ARBA" id="ARBA00006739"/>
    </source>
</evidence>
<feature type="transmembrane region" description="Helical" evidence="8">
    <location>
        <begin position="313"/>
        <end position="335"/>
    </location>
</feature>
<dbReference type="AlphaFoldDB" id="A0A1F7H1L1"/>
<feature type="transmembrane region" description="Helical" evidence="8">
    <location>
        <begin position="241"/>
        <end position="263"/>
    </location>
</feature>
<keyword evidence="6 8" id="KW-1133">Transmembrane helix</keyword>
<dbReference type="GO" id="GO:0004582">
    <property type="term" value="F:dolichyl-phosphate beta-D-mannosyltransferase activity"/>
    <property type="evidence" value="ECO:0007669"/>
    <property type="project" value="InterPro"/>
</dbReference>
<evidence type="ECO:0000256" key="7">
    <source>
        <dbReference type="ARBA" id="ARBA00023136"/>
    </source>
</evidence>
<protein>
    <recommendedName>
        <fullName evidence="13">Glycosyltransferase 2-like domain-containing protein</fullName>
    </recommendedName>
</protein>
<keyword evidence="3" id="KW-0328">Glycosyltransferase</keyword>
<evidence type="ECO:0000256" key="1">
    <source>
        <dbReference type="ARBA" id="ARBA00004141"/>
    </source>
</evidence>
<feature type="transmembrane region" description="Helical" evidence="8">
    <location>
        <begin position="341"/>
        <end position="360"/>
    </location>
</feature>
<dbReference type="CDD" id="cd06442">
    <property type="entry name" value="DPM1_like"/>
    <property type="match status" value="1"/>
</dbReference>
<comment type="caution">
    <text evidence="11">The sequence shown here is derived from an EMBL/GenBank/DDBJ whole genome shotgun (WGS) entry which is preliminary data.</text>
</comment>
<accession>A0A1F7H1L1</accession>
<evidence type="ECO:0000256" key="5">
    <source>
        <dbReference type="ARBA" id="ARBA00022692"/>
    </source>
</evidence>
<dbReference type="PANTHER" id="PTHR43398">
    <property type="entry name" value="DOLICHOL-PHOSPHATE MANNOSYLTRANSFERASE SUBUNIT 1"/>
    <property type="match status" value="1"/>
</dbReference>
<dbReference type="InterPro" id="IPR007267">
    <property type="entry name" value="GtrA_DPMS_TM"/>
</dbReference>
<name>A0A1F7H1L1_9BACT</name>
<dbReference type="InterPro" id="IPR039528">
    <property type="entry name" value="DPM1-like"/>
</dbReference>
<dbReference type="Pfam" id="PF04138">
    <property type="entry name" value="GtrA_DPMS_TM"/>
    <property type="match status" value="1"/>
</dbReference>
<evidence type="ECO:0000256" key="4">
    <source>
        <dbReference type="ARBA" id="ARBA00022679"/>
    </source>
</evidence>
<dbReference type="InterPro" id="IPR029044">
    <property type="entry name" value="Nucleotide-diphossugar_trans"/>
</dbReference>
<dbReference type="GO" id="GO:0009247">
    <property type="term" value="P:glycolipid biosynthetic process"/>
    <property type="evidence" value="ECO:0007669"/>
    <property type="project" value="TreeGrafter"/>
</dbReference>
<keyword evidence="5 8" id="KW-0812">Transmembrane</keyword>
<dbReference type="PANTHER" id="PTHR43398:SF1">
    <property type="entry name" value="DOLICHOL-PHOSPHATE MANNOSYLTRANSFERASE SUBUNIT 1"/>
    <property type="match status" value="1"/>
</dbReference>